<evidence type="ECO:0000313" key="1">
    <source>
        <dbReference type="EMBL" id="CAG9530163.1"/>
    </source>
</evidence>
<proteinExistence type="predicted"/>
<dbReference type="EMBL" id="CAKAEH010000182">
    <property type="protein sequence ID" value="CAG9530163.1"/>
    <property type="molecule type" value="Genomic_DNA"/>
</dbReference>
<dbReference type="AlphaFoldDB" id="A0A8J2LWB6"/>
<organism evidence="1 2">
    <name type="scientific">Cercopithifilaria johnstoni</name>
    <dbReference type="NCBI Taxonomy" id="2874296"/>
    <lineage>
        <taxon>Eukaryota</taxon>
        <taxon>Metazoa</taxon>
        <taxon>Ecdysozoa</taxon>
        <taxon>Nematoda</taxon>
        <taxon>Chromadorea</taxon>
        <taxon>Rhabditida</taxon>
        <taxon>Spirurina</taxon>
        <taxon>Spiruromorpha</taxon>
        <taxon>Filarioidea</taxon>
        <taxon>Onchocercidae</taxon>
        <taxon>Cercopithifilaria</taxon>
    </lineage>
</organism>
<dbReference type="Proteomes" id="UP000746747">
    <property type="component" value="Unassembled WGS sequence"/>
</dbReference>
<sequence length="125" mass="14535">MHSISWLQPEECDNSKKFQHLSSKRSKFQNKTAKNLLKNDIESGNKSKSNVMEAELALDERTTRVEMLNDFGLERLLTTTTYNDNRYLLELLSGTMPPIGNSRMNNRPNKHIGCEKLERHVLHDY</sequence>
<dbReference type="OrthoDB" id="5876219at2759"/>
<accession>A0A8J2LWB6</accession>
<keyword evidence="2" id="KW-1185">Reference proteome</keyword>
<comment type="caution">
    <text evidence="1">The sequence shown here is derived from an EMBL/GenBank/DDBJ whole genome shotgun (WGS) entry which is preliminary data.</text>
</comment>
<name>A0A8J2LWB6_9BILA</name>
<gene>
    <name evidence="1" type="ORF">CJOHNSTONI_LOCUS684</name>
</gene>
<reference evidence="1" key="1">
    <citation type="submission" date="2021-09" db="EMBL/GenBank/DDBJ databases">
        <authorList>
            <consortium name="Pathogen Informatics"/>
        </authorList>
    </citation>
    <scope>NUCLEOTIDE SEQUENCE</scope>
</reference>
<protein>
    <submittedName>
        <fullName evidence="1">Uncharacterized protein</fullName>
    </submittedName>
</protein>
<evidence type="ECO:0000313" key="2">
    <source>
        <dbReference type="Proteomes" id="UP000746747"/>
    </source>
</evidence>